<evidence type="ECO:0000313" key="1">
    <source>
        <dbReference type="EMBL" id="KAA2250169.1"/>
    </source>
</evidence>
<organism evidence="1 2">
    <name type="scientific">Solihabitans fulvus</name>
    <dbReference type="NCBI Taxonomy" id="1892852"/>
    <lineage>
        <taxon>Bacteria</taxon>
        <taxon>Bacillati</taxon>
        <taxon>Actinomycetota</taxon>
        <taxon>Actinomycetes</taxon>
        <taxon>Pseudonocardiales</taxon>
        <taxon>Pseudonocardiaceae</taxon>
        <taxon>Solihabitans</taxon>
    </lineage>
</organism>
<reference evidence="1 2" key="2">
    <citation type="submission" date="2019-09" db="EMBL/GenBank/DDBJ databases">
        <authorList>
            <person name="Jin C."/>
        </authorList>
    </citation>
    <scope>NUCLEOTIDE SEQUENCE [LARGE SCALE GENOMIC DNA]</scope>
    <source>
        <strain evidence="1 2">AN110305</strain>
    </source>
</reference>
<keyword evidence="2" id="KW-1185">Reference proteome</keyword>
<reference evidence="1 2" key="1">
    <citation type="submission" date="2019-09" db="EMBL/GenBank/DDBJ databases">
        <title>Goodfellowia gen. nov., a new genus of the Pseudonocardineae related to Actinoalloteichus, containing Goodfellowia coeruleoviolacea gen. nov., comb. nov. gen. nov., comb. nov.</title>
        <authorList>
            <person name="Labeda D."/>
        </authorList>
    </citation>
    <scope>NUCLEOTIDE SEQUENCE [LARGE SCALE GENOMIC DNA]</scope>
    <source>
        <strain evidence="1 2">AN110305</strain>
    </source>
</reference>
<dbReference type="RefSeq" id="WP_149854987.1">
    <property type="nucleotide sequence ID" value="NZ_VUOB01000093.1"/>
</dbReference>
<gene>
    <name evidence="1" type="ORF">F0L68_39180</name>
</gene>
<sequence>MENQEDTNRLLRLLDEEARTDCPRLFALYGVYREPLFEGDVDLEFLGWGMEFTRQGRAVLWMGPHETWSSDSAAALLRSQGRYADAKLVWLTTPPATP</sequence>
<dbReference type="OrthoDB" id="3632273at2"/>
<accession>A0A5B2WIJ6</accession>
<name>A0A5B2WIJ6_9PSEU</name>
<protein>
    <submittedName>
        <fullName evidence="1">Uncharacterized protein</fullName>
    </submittedName>
</protein>
<dbReference type="Proteomes" id="UP000323454">
    <property type="component" value="Unassembled WGS sequence"/>
</dbReference>
<proteinExistence type="predicted"/>
<dbReference type="EMBL" id="VUOB01000093">
    <property type="protein sequence ID" value="KAA2250169.1"/>
    <property type="molecule type" value="Genomic_DNA"/>
</dbReference>
<evidence type="ECO:0000313" key="2">
    <source>
        <dbReference type="Proteomes" id="UP000323454"/>
    </source>
</evidence>
<dbReference type="AlphaFoldDB" id="A0A5B2WIJ6"/>
<comment type="caution">
    <text evidence="1">The sequence shown here is derived from an EMBL/GenBank/DDBJ whole genome shotgun (WGS) entry which is preliminary data.</text>
</comment>